<sequence>MKQAFISLGEGYSDLFELEQLMKYNHDRTDCVLFLHTTLEEQPKTSVVLIMNPTEDGNFQAMYSIFEGINYPYPDSNKRFDLVKSWAEKYQIPIKEFDVKAKHFFYEDALYHQYLIGVLRLQRVIKPMH</sequence>
<dbReference type="AlphaFoldDB" id="A0A2G5NPP8"/>
<keyword evidence="3" id="KW-1185">Reference proteome</keyword>
<evidence type="ECO:0000313" key="2">
    <source>
        <dbReference type="EMBL" id="RAI82992.1"/>
    </source>
</evidence>
<dbReference type="OrthoDB" id="2427086at2"/>
<dbReference type="RefSeq" id="WP_099580759.1">
    <property type="nucleotide sequence ID" value="NZ_MJBI02000001.1"/>
</dbReference>
<dbReference type="EMBL" id="MJBI02000001">
    <property type="protein sequence ID" value="RAI82992.1"/>
    <property type="molecule type" value="Genomic_DNA"/>
</dbReference>
<evidence type="ECO:0000313" key="3">
    <source>
        <dbReference type="Proteomes" id="UP000229523"/>
    </source>
</evidence>
<gene>
    <name evidence="2" type="ORF">BFS35_004695</name>
</gene>
<protein>
    <recommendedName>
        <fullName evidence="1">DUF7147 domain-containing protein</fullName>
    </recommendedName>
</protein>
<comment type="caution">
    <text evidence="2">The sequence shown here is derived from an EMBL/GenBank/DDBJ whole genome shotgun (WGS) entry which is preliminary data.</text>
</comment>
<organism evidence="2 3">
    <name type="scientific">Macrococcoides goetzii</name>
    <dbReference type="NCBI Taxonomy" id="1891097"/>
    <lineage>
        <taxon>Bacteria</taxon>
        <taxon>Bacillati</taxon>
        <taxon>Bacillota</taxon>
        <taxon>Bacilli</taxon>
        <taxon>Bacillales</taxon>
        <taxon>Staphylococcaceae</taxon>
        <taxon>Macrococcoides</taxon>
    </lineage>
</organism>
<evidence type="ECO:0000259" key="1">
    <source>
        <dbReference type="Pfam" id="PF23648"/>
    </source>
</evidence>
<name>A0A2G5NPP8_9STAP</name>
<dbReference type="Proteomes" id="UP000229523">
    <property type="component" value="Unassembled WGS sequence"/>
</dbReference>
<dbReference type="Pfam" id="PF23648">
    <property type="entry name" value="DUF7147"/>
    <property type="match status" value="1"/>
</dbReference>
<dbReference type="InterPro" id="IPR055571">
    <property type="entry name" value="DUF7147"/>
</dbReference>
<feature type="domain" description="DUF7147" evidence="1">
    <location>
        <begin position="1"/>
        <end position="125"/>
    </location>
</feature>
<proteinExistence type="predicted"/>
<reference evidence="2 3" key="1">
    <citation type="journal article" date="2018" name="Front. Microbiol.">
        <title>Description and Comparative Genomics of Macrococcus caseolyticus subsp. hominis subsp. nov., Macrococcus goetzii sp. nov., Macrococcus epidermidis sp. nov., and Macrococcus bohemicus sp. nov., Novel Macrococci From Human Clinical Material With Virulence Potential and Suspected Uptake of Foreign DNA by Natural Transformation.</title>
        <authorList>
            <person name="Maslanova I."/>
            <person name="Wertheimer Z."/>
            <person name="Sedlacek I."/>
            <person name="Svec P."/>
            <person name="Indrakova A."/>
            <person name="Kovarovic V."/>
            <person name="Schumann P."/>
            <person name="Sproer C."/>
            <person name="Kralova S."/>
            <person name="Sedo O."/>
            <person name="Kristofova L."/>
            <person name="Vrbovska V."/>
            <person name="Fuzik T."/>
            <person name="Petras P."/>
            <person name="Zdrahal Z."/>
            <person name="Ruzickova V."/>
            <person name="Doskar J."/>
            <person name="Pantucek R."/>
        </authorList>
    </citation>
    <scope>NUCLEOTIDE SEQUENCE [LARGE SCALE GENOMIC DNA]</scope>
    <source>
        <strain evidence="2 3">CCM 4927</strain>
    </source>
</reference>
<accession>A0A2G5NPP8</accession>